<proteinExistence type="predicted"/>
<comment type="caution">
    <text evidence="7">The sequence shown here is derived from an EMBL/GenBank/DDBJ whole genome shotgun (WGS) entry which is preliminary data.</text>
</comment>
<sequence>MRQLVSKLLPSSPFMRRLMLLASSTAAAQAVLILVSPILTRLYGPEDFGYFTVFTTLLGIFGTAACLRYEAAIPICRNDGTASLVVRAAVLAALGMALLLALVLWLAGGALAARLGLPADSLLLWWLPPGVAATGLFFALDGWALKQGAMRVLALSKLWQSTGQAVLQLGLWLLGPAGLVAGYILGYLAGILPILRQMPPEKRRLFRGLRPRRTAAMAWRYRRFPFLGTGAIMLNSTTRLLPALLLAVLYGPVVAGWYGLAQRVVGIPIRLIGIAASQVYTAESARLQPHQYGELYPLFMATAVRLALFGVAWLGGLALAGPWVFALVFGSEWWESGELVRLLLPMYLAMFVMVPIAHTLNLFERQDLVLALDIFSAVVLAGSFLAGWWWELGYGLTVGLYSLGMAVSYTVYFLLARRLLRAAGGRKNPPPVAGAAE</sequence>
<evidence type="ECO:0000256" key="6">
    <source>
        <dbReference type="SAM" id="Phobius"/>
    </source>
</evidence>
<evidence type="ECO:0000313" key="7">
    <source>
        <dbReference type="EMBL" id="MDF1586035.1"/>
    </source>
</evidence>
<keyword evidence="5 6" id="KW-0472">Membrane</keyword>
<feature type="transmembrane region" description="Helical" evidence="6">
    <location>
        <begin position="370"/>
        <end position="390"/>
    </location>
</feature>
<comment type="subcellular location">
    <subcellularLocation>
        <location evidence="1">Cell membrane</location>
        <topology evidence="1">Multi-pass membrane protein</topology>
    </subcellularLocation>
</comment>
<keyword evidence="8" id="KW-1185">Reference proteome</keyword>
<dbReference type="AlphaFoldDB" id="A0AAP3XQZ1"/>
<keyword evidence="4 6" id="KW-1133">Transmembrane helix</keyword>
<feature type="transmembrane region" description="Helical" evidence="6">
    <location>
        <begin position="20"/>
        <end position="42"/>
    </location>
</feature>
<dbReference type="PANTHER" id="PTHR30250:SF28">
    <property type="entry name" value="POLYSACCHARIDE BIOSYNTHESIS PROTEIN"/>
    <property type="match status" value="1"/>
</dbReference>
<feature type="transmembrane region" description="Helical" evidence="6">
    <location>
        <begin position="342"/>
        <end position="363"/>
    </location>
</feature>
<dbReference type="PANTHER" id="PTHR30250">
    <property type="entry name" value="PST FAMILY PREDICTED COLANIC ACID TRANSPORTER"/>
    <property type="match status" value="1"/>
</dbReference>
<dbReference type="Proteomes" id="UP001301140">
    <property type="component" value="Unassembled WGS sequence"/>
</dbReference>
<feature type="transmembrane region" description="Helical" evidence="6">
    <location>
        <begin position="123"/>
        <end position="145"/>
    </location>
</feature>
<evidence type="ECO:0000256" key="1">
    <source>
        <dbReference type="ARBA" id="ARBA00004651"/>
    </source>
</evidence>
<gene>
    <name evidence="7" type="ORF">PZ740_06520</name>
</gene>
<feature type="transmembrane region" description="Helical" evidence="6">
    <location>
        <begin position="88"/>
        <end position="111"/>
    </location>
</feature>
<evidence type="ECO:0000256" key="4">
    <source>
        <dbReference type="ARBA" id="ARBA00022989"/>
    </source>
</evidence>
<evidence type="ECO:0000256" key="5">
    <source>
        <dbReference type="ARBA" id="ARBA00023136"/>
    </source>
</evidence>
<feature type="transmembrane region" description="Helical" evidence="6">
    <location>
        <begin position="396"/>
        <end position="416"/>
    </location>
</feature>
<evidence type="ECO:0000256" key="2">
    <source>
        <dbReference type="ARBA" id="ARBA00022475"/>
    </source>
</evidence>
<organism evidence="7 8">
    <name type="scientific">Marinimicrococcus flavescens</name>
    <dbReference type="NCBI Taxonomy" id="3031815"/>
    <lineage>
        <taxon>Bacteria</taxon>
        <taxon>Pseudomonadati</taxon>
        <taxon>Pseudomonadota</taxon>
        <taxon>Alphaproteobacteria</taxon>
        <taxon>Geminicoccales</taxon>
        <taxon>Geminicoccaceae</taxon>
        <taxon>Marinimicrococcus</taxon>
    </lineage>
</organism>
<feature type="transmembrane region" description="Helical" evidence="6">
    <location>
        <begin position="240"/>
        <end position="260"/>
    </location>
</feature>
<evidence type="ECO:0000313" key="8">
    <source>
        <dbReference type="Proteomes" id="UP001301140"/>
    </source>
</evidence>
<feature type="transmembrane region" description="Helical" evidence="6">
    <location>
        <begin position="166"/>
        <end position="195"/>
    </location>
</feature>
<keyword evidence="3 6" id="KW-0812">Transmembrane</keyword>
<dbReference type="GO" id="GO:0005886">
    <property type="term" value="C:plasma membrane"/>
    <property type="evidence" value="ECO:0007669"/>
    <property type="project" value="UniProtKB-SubCell"/>
</dbReference>
<dbReference type="InterPro" id="IPR050833">
    <property type="entry name" value="Poly_Biosynth_Transport"/>
</dbReference>
<keyword evidence="2" id="KW-1003">Cell membrane</keyword>
<reference evidence="7 8" key="1">
    <citation type="submission" date="2023-03" db="EMBL/GenBank/DDBJ databases">
        <title>YIM 152171 draft genome.</title>
        <authorList>
            <person name="Yang Z."/>
        </authorList>
    </citation>
    <scope>NUCLEOTIDE SEQUENCE [LARGE SCALE GENOMIC DNA]</scope>
    <source>
        <strain evidence="7 8">YIM 152171</strain>
    </source>
</reference>
<name>A0AAP3XQZ1_9PROT</name>
<feature type="transmembrane region" description="Helical" evidence="6">
    <location>
        <begin position="48"/>
        <end position="67"/>
    </location>
</feature>
<dbReference type="EMBL" id="JARGEQ010000059">
    <property type="protein sequence ID" value="MDF1586035.1"/>
    <property type="molecule type" value="Genomic_DNA"/>
</dbReference>
<dbReference type="RefSeq" id="WP_327788455.1">
    <property type="nucleotide sequence ID" value="NZ_JARGEQ010000059.1"/>
</dbReference>
<protein>
    <submittedName>
        <fullName evidence="7">Lipopolysaccharide biosynthesis protein</fullName>
    </submittedName>
</protein>
<evidence type="ECO:0000256" key="3">
    <source>
        <dbReference type="ARBA" id="ARBA00022692"/>
    </source>
</evidence>
<feature type="transmembrane region" description="Helical" evidence="6">
    <location>
        <begin position="306"/>
        <end position="330"/>
    </location>
</feature>
<dbReference type="Pfam" id="PF13440">
    <property type="entry name" value="Polysacc_synt_3"/>
    <property type="match status" value="1"/>
</dbReference>
<accession>A0AAP3XQZ1</accession>